<dbReference type="InterPro" id="IPR010035">
    <property type="entry name" value="Thi_S"/>
</dbReference>
<dbReference type="Gene3D" id="3.10.20.30">
    <property type="match status" value="1"/>
</dbReference>
<dbReference type="InterPro" id="IPR012675">
    <property type="entry name" value="Beta-grasp_dom_sf"/>
</dbReference>
<accession>A0A4U2YH74</accession>
<dbReference type="EMBL" id="SZPY01000005">
    <property type="protein sequence ID" value="TKI60329.1"/>
    <property type="molecule type" value="Genomic_DNA"/>
</dbReference>
<dbReference type="PANTHER" id="PTHR34472:SF1">
    <property type="entry name" value="SULFUR CARRIER PROTEIN THIS"/>
    <property type="match status" value="1"/>
</dbReference>
<keyword evidence="2" id="KW-1185">Reference proteome</keyword>
<dbReference type="InterPro" id="IPR003749">
    <property type="entry name" value="ThiS/MoaD-like"/>
</dbReference>
<sequence>MIELNGRPTPAADRTLEEALASLDLPPTGCAVAVNGEVVPRSEHAVHRLRDGDVVEVVTAVQGG</sequence>
<organism evidence="1 2">
    <name type="scientific">Nocardioides jishulii</name>
    <dbReference type="NCBI Taxonomy" id="2575440"/>
    <lineage>
        <taxon>Bacteria</taxon>
        <taxon>Bacillati</taxon>
        <taxon>Actinomycetota</taxon>
        <taxon>Actinomycetes</taxon>
        <taxon>Propionibacteriales</taxon>
        <taxon>Nocardioidaceae</taxon>
        <taxon>Nocardioides</taxon>
    </lineage>
</organism>
<dbReference type="Pfam" id="PF02597">
    <property type="entry name" value="ThiS"/>
    <property type="match status" value="1"/>
</dbReference>
<dbReference type="SUPFAM" id="SSF54285">
    <property type="entry name" value="MoaD/ThiS"/>
    <property type="match status" value="1"/>
</dbReference>
<reference evidence="1 2" key="1">
    <citation type="submission" date="2019-04" db="EMBL/GenBank/DDBJ databases">
        <authorList>
            <person name="Dong K."/>
        </authorList>
    </citation>
    <scope>NUCLEOTIDE SEQUENCE [LARGE SCALE GENOMIC DNA]</scope>
    <source>
        <strain evidence="2">dk3543</strain>
    </source>
</reference>
<dbReference type="Proteomes" id="UP000307808">
    <property type="component" value="Unassembled WGS sequence"/>
</dbReference>
<protein>
    <submittedName>
        <fullName evidence="1">Sulfur carrier protein ThiS</fullName>
    </submittedName>
</protein>
<dbReference type="OrthoDB" id="163636at2"/>
<proteinExistence type="predicted"/>
<dbReference type="RefSeq" id="WP_137067362.1">
    <property type="nucleotide sequence ID" value="NZ_CP040748.1"/>
</dbReference>
<dbReference type="InterPro" id="IPR016155">
    <property type="entry name" value="Mopterin_synth/thiamin_S_b"/>
</dbReference>
<evidence type="ECO:0000313" key="2">
    <source>
        <dbReference type="Proteomes" id="UP000307808"/>
    </source>
</evidence>
<dbReference type="NCBIfam" id="TIGR01683">
    <property type="entry name" value="thiS"/>
    <property type="match status" value="1"/>
</dbReference>
<name>A0A4U2YH74_9ACTN</name>
<dbReference type="PANTHER" id="PTHR34472">
    <property type="entry name" value="SULFUR CARRIER PROTEIN THIS"/>
    <property type="match status" value="1"/>
</dbReference>
<dbReference type="AlphaFoldDB" id="A0A4U2YH74"/>
<dbReference type="CDD" id="cd00565">
    <property type="entry name" value="Ubl_ThiS"/>
    <property type="match status" value="1"/>
</dbReference>
<gene>
    <name evidence="1" type="primary">thiS</name>
    <name evidence="1" type="ORF">FC770_16105</name>
</gene>
<comment type="caution">
    <text evidence="1">The sequence shown here is derived from an EMBL/GenBank/DDBJ whole genome shotgun (WGS) entry which is preliminary data.</text>
</comment>
<evidence type="ECO:0000313" key="1">
    <source>
        <dbReference type="EMBL" id="TKI60329.1"/>
    </source>
</evidence>